<feature type="coiled-coil region" evidence="7">
    <location>
        <begin position="508"/>
        <end position="556"/>
    </location>
</feature>
<keyword evidence="7" id="KW-0175">Coiled coil</keyword>
<keyword evidence="3" id="KW-0808">Transferase</keyword>
<evidence type="ECO:0000256" key="1">
    <source>
        <dbReference type="ARBA" id="ARBA00000085"/>
    </source>
</evidence>
<organism evidence="9 10">
    <name type="scientific">Aeromonas lusitana</name>
    <dbReference type="NCBI Taxonomy" id="931529"/>
    <lineage>
        <taxon>Bacteria</taxon>
        <taxon>Pseudomonadati</taxon>
        <taxon>Pseudomonadota</taxon>
        <taxon>Gammaproteobacteria</taxon>
        <taxon>Aeromonadales</taxon>
        <taxon>Aeromonadaceae</taxon>
        <taxon>Aeromonas</taxon>
    </lineage>
</organism>
<evidence type="ECO:0000259" key="8">
    <source>
        <dbReference type="PROSITE" id="PS50109"/>
    </source>
</evidence>
<dbReference type="EMBL" id="PGCP01000011">
    <property type="protein sequence ID" value="PJC93729.1"/>
    <property type="molecule type" value="Genomic_DNA"/>
</dbReference>
<dbReference type="SUPFAM" id="SSF55874">
    <property type="entry name" value="ATPase domain of HSP90 chaperone/DNA topoisomerase II/histidine kinase"/>
    <property type="match status" value="2"/>
</dbReference>
<comment type="caution">
    <text evidence="9">The sequence shown here is derived from an EMBL/GenBank/DDBJ whole genome shotgun (WGS) entry which is preliminary data.</text>
</comment>
<accession>A0A2M8HB07</accession>
<protein>
    <recommendedName>
        <fullName evidence="2">histidine kinase</fullName>
        <ecNumber evidence="2">2.7.13.3</ecNumber>
    </recommendedName>
</protein>
<dbReference type="Proteomes" id="UP000232060">
    <property type="component" value="Unassembled WGS sequence"/>
</dbReference>
<keyword evidence="6" id="KW-0067">ATP-binding</keyword>
<dbReference type="Pfam" id="PF02518">
    <property type="entry name" value="HATPase_c"/>
    <property type="match status" value="1"/>
</dbReference>
<dbReference type="EC" id="2.7.13.3" evidence="2"/>
<keyword evidence="10" id="KW-1185">Reference proteome</keyword>
<evidence type="ECO:0000256" key="4">
    <source>
        <dbReference type="ARBA" id="ARBA00022741"/>
    </source>
</evidence>
<dbReference type="InterPro" id="IPR003594">
    <property type="entry name" value="HATPase_dom"/>
</dbReference>
<dbReference type="PANTHER" id="PTHR44936:SF10">
    <property type="entry name" value="SENSOR PROTEIN RSTB"/>
    <property type="match status" value="1"/>
</dbReference>
<comment type="catalytic activity">
    <reaction evidence="1">
        <text>ATP + protein L-histidine = ADP + protein N-phospho-L-histidine.</text>
        <dbReference type="EC" id="2.7.13.3"/>
    </reaction>
</comment>
<dbReference type="Gene3D" id="3.30.565.10">
    <property type="entry name" value="Histidine kinase-like ATPase, C-terminal domain"/>
    <property type="match status" value="2"/>
</dbReference>
<evidence type="ECO:0000256" key="6">
    <source>
        <dbReference type="ARBA" id="ARBA00022840"/>
    </source>
</evidence>
<evidence type="ECO:0000313" key="10">
    <source>
        <dbReference type="Proteomes" id="UP000232060"/>
    </source>
</evidence>
<dbReference type="PANTHER" id="PTHR44936">
    <property type="entry name" value="SENSOR PROTEIN CREC"/>
    <property type="match status" value="1"/>
</dbReference>
<reference evidence="9 10" key="1">
    <citation type="submission" date="2017-11" db="EMBL/GenBank/DDBJ databases">
        <title>Draft genome sequence of environmental isolate Aeromonas lusitania sp. nov. MDC 2473.</title>
        <authorList>
            <person name="Colston S.M."/>
            <person name="Navarro A."/>
            <person name="Martinez-Murcia A.J."/>
            <person name="Graf J."/>
        </authorList>
    </citation>
    <scope>NUCLEOTIDE SEQUENCE [LARGE SCALE GENOMIC DNA]</scope>
    <source>
        <strain evidence="9 10">MDC 2473</strain>
    </source>
</reference>
<dbReference type="GO" id="GO:0004673">
    <property type="term" value="F:protein histidine kinase activity"/>
    <property type="evidence" value="ECO:0007669"/>
    <property type="project" value="UniProtKB-EC"/>
</dbReference>
<sequence length="787" mass="88059">MMNLSEKQNLHFDVSTGLKRVLGRELITDDEVAIFELVKNSFDAGADSVQLYFGDEAIVIADNGSGMSYEDLTGKWLFVAYSSKRSDRPADDFRNIAAERRHYAGSKGIGRFSSDRLGEEVVIQSRPRGETNTVHRLTVDWELFEKDAKEHFEKVPVRYVKQGSFELPAELDEFKSTLKHGTVVTIQRLRLPWSRQRILDLKASLAKLINPFGEEIDGFGIYITAPAEEAEDKRLIDSRTKEGEGVLPKDLVNGQIGNFIFSTLQDKTTFIRVTIDGDELHTVLTDRGEVIYRIAEPNPYQYLSTAGFRCEIYYLNQSAKVTFARRVGLPSVQFGSVFLFRNNFRVYPIGEDGDDWFGFSRRKQQGYARFLGAREVIGRVDVSGSDDDFQEVSSRNQGLIETPAVVQLQKAVMDHCLKRLEKYVVPVSWVDKPDGLTDDLSRLMTDPGRARVTAAVANLVDNEKVQLIEYSKRLIDLINERSSDFETSLVSLRSIAEKTDDKGMLARLDAAERRFDDLKRSEADARRVADQALEAAAAANRRADTAEAEVETEQRRAHFLESFVSVDSATILNLHHQVTIYAVDIAQQIENFLTETAGEVSIPRDTVLKTLEQMAFLNRKVMSVTKFAAKAKFKLDSEKIETDLAAFIYDYIEQIARTTGSARLQIAAENTHPGMKLRFNPIDAAIVIDNLVSNARKAKASRINFILTQENKSGLTIHVSDNGRGLAPGTNGSRIFEMGYTTTMGSGLGLYHVRQALGEMGGSIELDDEIKKGLGLVIKIAAKGRKV</sequence>
<evidence type="ECO:0000256" key="7">
    <source>
        <dbReference type="SAM" id="Coils"/>
    </source>
</evidence>
<gene>
    <name evidence="9" type="ORF">CUC44_08225</name>
</gene>
<dbReference type="PROSITE" id="PS50109">
    <property type="entry name" value="HIS_KIN"/>
    <property type="match status" value="1"/>
</dbReference>
<keyword evidence="5" id="KW-0418">Kinase</keyword>
<evidence type="ECO:0000256" key="5">
    <source>
        <dbReference type="ARBA" id="ARBA00022777"/>
    </source>
</evidence>
<evidence type="ECO:0000313" key="9">
    <source>
        <dbReference type="EMBL" id="PJC93729.1"/>
    </source>
</evidence>
<proteinExistence type="predicted"/>
<dbReference type="AlphaFoldDB" id="A0A2M8HB07"/>
<dbReference type="InterPro" id="IPR050980">
    <property type="entry name" value="2C_sensor_his_kinase"/>
</dbReference>
<evidence type="ECO:0000256" key="2">
    <source>
        <dbReference type="ARBA" id="ARBA00012438"/>
    </source>
</evidence>
<dbReference type="PRINTS" id="PR00344">
    <property type="entry name" value="BCTRLSENSOR"/>
</dbReference>
<dbReference type="InterPro" id="IPR036890">
    <property type="entry name" value="HATPase_C_sf"/>
</dbReference>
<feature type="domain" description="Histidine kinase" evidence="8">
    <location>
        <begin position="573"/>
        <end position="784"/>
    </location>
</feature>
<dbReference type="InterPro" id="IPR004358">
    <property type="entry name" value="Sig_transdc_His_kin-like_C"/>
</dbReference>
<dbReference type="InterPro" id="IPR005467">
    <property type="entry name" value="His_kinase_dom"/>
</dbReference>
<dbReference type="SMART" id="SM00387">
    <property type="entry name" value="HATPase_c"/>
    <property type="match status" value="1"/>
</dbReference>
<dbReference type="GO" id="GO:0005524">
    <property type="term" value="F:ATP binding"/>
    <property type="evidence" value="ECO:0007669"/>
    <property type="project" value="UniProtKB-KW"/>
</dbReference>
<dbReference type="OrthoDB" id="9816482at2"/>
<evidence type="ECO:0000256" key="3">
    <source>
        <dbReference type="ARBA" id="ARBA00022679"/>
    </source>
</evidence>
<dbReference type="Pfam" id="PF13589">
    <property type="entry name" value="HATPase_c_3"/>
    <property type="match status" value="1"/>
</dbReference>
<name>A0A2M8HB07_9GAMM</name>
<keyword evidence="4" id="KW-0547">Nucleotide-binding</keyword>